<dbReference type="SUPFAM" id="SSF55874">
    <property type="entry name" value="ATPase domain of HSP90 chaperone/DNA topoisomerase II/histidine kinase"/>
    <property type="match status" value="1"/>
</dbReference>
<proteinExistence type="predicted"/>
<dbReference type="InterPro" id="IPR003661">
    <property type="entry name" value="HisK_dim/P_dom"/>
</dbReference>
<dbReference type="EC" id="2.7.13.3" evidence="2"/>
<gene>
    <name evidence="7" type="ORF">S12H4_52546</name>
</gene>
<comment type="catalytic activity">
    <reaction evidence="1">
        <text>ATP + protein L-histidine = ADP + protein N-phospho-L-histidine.</text>
        <dbReference type="EC" id="2.7.13.3"/>
    </reaction>
</comment>
<keyword evidence="3" id="KW-0808">Transferase</keyword>
<reference evidence="7" key="1">
    <citation type="journal article" date="2014" name="Front. Microbiol.">
        <title>High frequency of phylogenetically diverse reductive dehalogenase-homologous genes in deep subseafloor sedimentary metagenomes.</title>
        <authorList>
            <person name="Kawai M."/>
            <person name="Futagami T."/>
            <person name="Toyoda A."/>
            <person name="Takaki Y."/>
            <person name="Nishi S."/>
            <person name="Hori S."/>
            <person name="Arai W."/>
            <person name="Tsubouchi T."/>
            <person name="Morono Y."/>
            <person name="Uchiyama I."/>
            <person name="Ito T."/>
            <person name="Fujiyama A."/>
            <person name="Inagaki F."/>
            <person name="Takami H."/>
        </authorList>
    </citation>
    <scope>NUCLEOTIDE SEQUENCE</scope>
    <source>
        <strain evidence="7">Expedition CK06-06</strain>
    </source>
</reference>
<name>X1VKZ0_9ZZZZ</name>
<dbReference type="InterPro" id="IPR036890">
    <property type="entry name" value="HATPase_C_sf"/>
</dbReference>
<evidence type="ECO:0000256" key="1">
    <source>
        <dbReference type="ARBA" id="ARBA00000085"/>
    </source>
</evidence>
<comment type="caution">
    <text evidence="7">The sequence shown here is derived from an EMBL/GenBank/DDBJ whole genome shotgun (WGS) entry which is preliminary data.</text>
</comment>
<dbReference type="Gene3D" id="1.10.287.130">
    <property type="match status" value="1"/>
</dbReference>
<organism evidence="7">
    <name type="scientific">marine sediment metagenome</name>
    <dbReference type="NCBI Taxonomy" id="412755"/>
    <lineage>
        <taxon>unclassified sequences</taxon>
        <taxon>metagenomes</taxon>
        <taxon>ecological metagenomes</taxon>
    </lineage>
</organism>
<dbReference type="SUPFAM" id="SSF47384">
    <property type="entry name" value="Homodimeric domain of signal transducing histidine kinase"/>
    <property type="match status" value="1"/>
</dbReference>
<dbReference type="Gene3D" id="3.30.565.10">
    <property type="entry name" value="Histidine kinase-like ATPase, C-terminal domain"/>
    <property type="match status" value="1"/>
</dbReference>
<dbReference type="Pfam" id="PF00512">
    <property type="entry name" value="HisKA"/>
    <property type="match status" value="1"/>
</dbReference>
<evidence type="ECO:0000256" key="4">
    <source>
        <dbReference type="ARBA" id="ARBA00022777"/>
    </source>
</evidence>
<evidence type="ECO:0000313" key="7">
    <source>
        <dbReference type="EMBL" id="GAJ08830.1"/>
    </source>
</evidence>
<dbReference type="EMBL" id="BARW01033352">
    <property type="protein sequence ID" value="GAJ08830.1"/>
    <property type="molecule type" value="Genomic_DNA"/>
</dbReference>
<sequence length="238" mass="25796">PLSALTTDEKLTGIIDGILELNTGEFKVLSAEIEPHEKGEGPSDQLYLRAQAVPFQNRSGEILGSVTIIDDITHLKELDEMKSAFVSMVSHEIRSPLTTVLSQIKILMDGLAGELVDKQADILGKMSRKVGGLVELSNELLDLSRIEAGLIVQDKQQVQLMDILESLVEFIQPRAKEKNISLSLKKADLPLINADIKSMEEVFSNLITNAIVYTPEGGKVDVGGGVKGDFVGISVSDT</sequence>
<dbReference type="AlphaFoldDB" id="X1VKZ0"/>
<dbReference type="InterPro" id="IPR050736">
    <property type="entry name" value="Sensor_HK_Regulatory"/>
</dbReference>
<evidence type="ECO:0000256" key="3">
    <source>
        <dbReference type="ARBA" id="ARBA00022679"/>
    </source>
</evidence>
<dbReference type="InterPro" id="IPR036097">
    <property type="entry name" value="HisK_dim/P_sf"/>
</dbReference>
<evidence type="ECO:0000256" key="2">
    <source>
        <dbReference type="ARBA" id="ARBA00012438"/>
    </source>
</evidence>
<feature type="non-terminal residue" evidence="7">
    <location>
        <position position="238"/>
    </location>
</feature>
<dbReference type="PANTHER" id="PTHR43711:SF1">
    <property type="entry name" value="HISTIDINE KINASE 1"/>
    <property type="match status" value="1"/>
</dbReference>
<evidence type="ECO:0000256" key="5">
    <source>
        <dbReference type="ARBA" id="ARBA00023012"/>
    </source>
</evidence>
<keyword evidence="5" id="KW-0902">Two-component regulatory system</keyword>
<feature type="domain" description="Histidine kinase" evidence="6">
    <location>
        <begin position="88"/>
        <end position="238"/>
    </location>
</feature>
<dbReference type="SMART" id="SM00388">
    <property type="entry name" value="HisKA"/>
    <property type="match status" value="1"/>
</dbReference>
<dbReference type="CDD" id="cd00082">
    <property type="entry name" value="HisKA"/>
    <property type="match status" value="1"/>
</dbReference>
<accession>X1VKZ0</accession>
<dbReference type="GO" id="GO:0000155">
    <property type="term" value="F:phosphorelay sensor kinase activity"/>
    <property type="evidence" value="ECO:0007669"/>
    <property type="project" value="InterPro"/>
</dbReference>
<dbReference type="PANTHER" id="PTHR43711">
    <property type="entry name" value="TWO-COMPONENT HISTIDINE KINASE"/>
    <property type="match status" value="1"/>
</dbReference>
<protein>
    <recommendedName>
        <fullName evidence="2">histidine kinase</fullName>
        <ecNumber evidence="2">2.7.13.3</ecNumber>
    </recommendedName>
</protein>
<keyword evidence="4" id="KW-0418">Kinase</keyword>
<evidence type="ECO:0000259" key="6">
    <source>
        <dbReference type="PROSITE" id="PS50109"/>
    </source>
</evidence>
<feature type="non-terminal residue" evidence="7">
    <location>
        <position position="1"/>
    </location>
</feature>
<dbReference type="PROSITE" id="PS50109">
    <property type="entry name" value="HIS_KIN"/>
    <property type="match status" value="1"/>
</dbReference>
<dbReference type="InterPro" id="IPR005467">
    <property type="entry name" value="His_kinase_dom"/>
</dbReference>